<dbReference type="PROSITE" id="PS00409">
    <property type="entry name" value="PROKAR_NTER_METHYL"/>
    <property type="match status" value="1"/>
</dbReference>
<evidence type="ECO:0000313" key="3">
    <source>
        <dbReference type="EMBL" id="SVA54749.1"/>
    </source>
</evidence>
<accession>A0A381WQG3</accession>
<dbReference type="InterPro" id="IPR045584">
    <property type="entry name" value="Pilin-like"/>
</dbReference>
<dbReference type="NCBIfam" id="TIGR02532">
    <property type="entry name" value="IV_pilin_GFxxxE"/>
    <property type="match status" value="1"/>
</dbReference>
<dbReference type="PRINTS" id="PR00813">
    <property type="entry name" value="BCTERIALGSPG"/>
</dbReference>
<organism evidence="3">
    <name type="scientific">marine metagenome</name>
    <dbReference type="NCBI Taxonomy" id="408172"/>
    <lineage>
        <taxon>unclassified sequences</taxon>
        <taxon>metagenomes</taxon>
        <taxon>ecological metagenomes</taxon>
    </lineage>
</organism>
<sequence>MKSTNRHSLRRQRLAKGFTLIELLVVIAIIAILAGLLLPALAKAKNKATGAYCMSNHKQLQLCWTMYAGDNNDSMPENSQLPGGGSRASWFSQGPTWLHGNAWTDVDDSNIRKGVLFKYNDSSGIYKCPADKSTVNDEGKIPRVRSVSMNMYMNFRSSPEDGDYNKCWHKVSDIKNPSASDAFVFIDEHTKSIQQSAFGANAGTWTLFGTAKWTWISFPATRHNNGTVLSFADGHAESWRWVEKKTMETAAKPIPWLVLQPGQRGGDRDLQRLFNAIPQTIPVK</sequence>
<dbReference type="AlphaFoldDB" id="A0A381WQG3"/>
<dbReference type="GO" id="GO:0015628">
    <property type="term" value="P:protein secretion by the type II secretion system"/>
    <property type="evidence" value="ECO:0007669"/>
    <property type="project" value="InterPro"/>
</dbReference>
<dbReference type="Pfam" id="PF07963">
    <property type="entry name" value="N_methyl"/>
    <property type="match status" value="1"/>
</dbReference>
<evidence type="ECO:0000256" key="1">
    <source>
        <dbReference type="ARBA" id="ARBA00022481"/>
    </source>
</evidence>
<keyword evidence="2" id="KW-1133">Transmembrane helix</keyword>
<dbReference type="InterPro" id="IPR012902">
    <property type="entry name" value="N_methyl_site"/>
</dbReference>
<dbReference type="GO" id="GO:0015627">
    <property type="term" value="C:type II protein secretion system complex"/>
    <property type="evidence" value="ECO:0007669"/>
    <property type="project" value="InterPro"/>
</dbReference>
<keyword evidence="1" id="KW-0488">Methylation</keyword>
<evidence type="ECO:0008006" key="4">
    <source>
        <dbReference type="Google" id="ProtNLM"/>
    </source>
</evidence>
<dbReference type="SUPFAM" id="SSF54523">
    <property type="entry name" value="Pili subunits"/>
    <property type="match status" value="1"/>
</dbReference>
<feature type="transmembrane region" description="Helical" evidence="2">
    <location>
        <begin position="20"/>
        <end position="42"/>
    </location>
</feature>
<gene>
    <name evidence="3" type="ORF">METZ01_LOCUS107603</name>
</gene>
<evidence type="ECO:0000256" key="2">
    <source>
        <dbReference type="SAM" id="Phobius"/>
    </source>
</evidence>
<keyword evidence="2" id="KW-0812">Transmembrane</keyword>
<dbReference type="InterPro" id="IPR000983">
    <property type="entry name" value="Bac_GSPG_pilin"/>
</dbReference>
<dbReference type="EMBL" id="UINC01012549">
    <property type="protein sequence ID" value="SVA54749.1"/>
    <property type="molecule type" value="Genomic_DNA"/>
</dbReference>
<keyword evidence="2" id="KW-0472">Membrane</keyword>
<reference evidence="3" key="1">
    <citation type="submission" date="2018-05" db="EMBL/GenBank/DDBJ databases">
        <authorList>
            <person name="Lanie J.A."/>
            <person name="Ng W.-L."/>
            <person name="Kazmierczak K.M."/>
            <person name="Andrzejewski T.M."/>
            <person name="Davidsen T.M."/>
            <person name="Wayne K.J."/>
            <person name="Tettelin H."/>
            <person name="Glass J.I."/>
            <person name="Rusch D."/>
            <person name="Podicherti R."/>
            <person name="Tsui H.-C.T."/>
            <person name="Winkler M.E."/>
        </authorList>
    </citation>
    <scope>NUCLEOTIDE SEQUENCE</scope>
</reference>
<protein>
    <recommendedName>
        <fullName evidence="4">Prepilin-type cleavage/methylation domain-containing protein</fullName>
    </recommendedName>
</protein>
<dbReference type="PANTHER" id="PTHR30093">
    <property type="entry name" value="GENERAL SECRETION PATHWAY PROTEIN G"/>
    <property type="match status" value="1"/>
</dbReference>
<name>A0A381WQG3_9ZZZZ</name>
<proteinExistence type="predicted"/>
<dbReference type="Gene3D" id="3.30.700.10">
    <property type="entry name" value="Glycoprotein, Type 4 Pilin"/>
    <property type="match status" value="1"/>
</dbReference>